<dbReference type="AlphaFoldDB" id="A0A1G1YIV3"/>
<proteinExistence type="predicted"/>
<accession>A0A1G1YIV3</accession>
<dbReference type="EMBL" id="MHIL01000017">
    <property type="protein sequence ID" value="OGY51630.1"/>
    <property type="molecule type" value="Genomic_DNA"/>
</dbReference>
<comment type="caution">
    <text evidence="1">The sequence shown here is derived from an EMBL/GenBank/DDBJ whole genome shotgun (WGS) entry which is preliminary data.</text>
</comment>
<organism evidence="1 2">
    <name type="scientific">Candidatus Buchananbacteria bacterium RIFCSPHIGHO2_02_FULL_56_16</name>
    <dbReference type="NCBI Taxonomy" id="1797542"/>
    <lineage>
        <taxon>Bacteria</taxon>
        <taxon>Candidatus Buchananiibacteriota</taxon>
    </lineage>
</organism>
<dbReference type="Proteomes" id="UP000177310">
    <property type="component" value="Unassembled WGS sequence"/>
</dbReference>
<sequence>METERSYSPEIETQRERTSLREIFQSAKTKIVGQVLEWMQWEDKELKAEAETIKKSADISRRAGEFFRSLIPESLHQPKKPYEHRAQPSNIIYDEQGEISEQRYYRWLRASFSKKYYQEMRHAAAKSAPIEMVGPVSAHEVEGRRAERRSVWSHQPGGPIYVQEDIDNQFFTLDDGTEYSASRSLLLVKDAETGMILEMDQLLPNKFRYTPATLDEKTIKVTQDKNGTLEERVIPARTELTKYEGTKNSGDGFYATFYGDEYGGKVGYGDLTKKGGMLSLLHEVTHAWQDAYGLGGGRKNFEKFYAAVDLNLSLMTWAQEQMEAEREKRGVDFYQNLYVPNLLKHLKEVGAEVDPDQVSKPEMAGEQDIKVTSEREDTLGRTFLIQSDKLVPLVDDFAREERDAWAHAIRALRFLRREGIDLEPELKNAKDFKEVIDPMLNSYQRWLDKKIEFPETTKVRKFLNREAVKPAAETNAD</sequence>
<name>A0A1G1YIV3_9BACT</name>
<reference evidence="1 2" key="1">
    <citation type="journal article" date="2016" name="Nat. Commun.">
        <title>Thousands of microbial genomes shed light on interconnected biogeochemical processes in an aquifer system.</title>
        <authorList>
            <person name="Anantharaman K."/>
            <person name="Brown C.T."/>
            <person name="Hug L.A."/>
            <person name="Sharon I."/>
            <person name="Castelle C.J."/>
            <person name="Probst A.J."/>
            <person name="Thomas B.C."/>
            <person name="Singh A."/>
            <person name="Wilkins M.J."/>
            <person name="Karaoz U."/>
            <person name="Brodie E.L."/>
            <person name="Williams K.H."/>
            <person name="Hubbard S.S."/>
            <person name="Banfield J.F."/>
        </authorList>
    </citation>
    <scope>NUCLEOTIDE SEQUENCE [LARGE SCALE GENOMIC DNA]</scope>
</reference>
<protein>
    <submittedName>
        <fullName evidence="1">Uncharacterized protein</fullName>
    </submittedName>
</protein>
<evidence type="ECO:0000313" key="1">
    <source>
        <dbReference type="EMBL" id="OGY51630.1"/>
    </source>
</evidence>
<evidence type="ECO:0000313" key="2">
    <source>
        <dbReference type="Proteomes" id="UP000177310"/>
    </source>
</evidence>
<dbReference type="STRING" id="1797542.A3J59_04925"/>
<gene>
    <name evidence="1" type="ORF">A3J59_04925</name>
</gene>